<organism evidence="2">
    <name type="scientific">Prunus dulcis</name>
    <name type="common">Almond</name>
    <name type="synonym">Amygdalus dulcis</name>
    <dbReference type="NCBI Taxonomy" id="3755"/>
    <lineage>
        <taxon>Eukaryota</taxon>
        <taxon>Viridiplantae</taxon>
        <taxon>Streptophyta</taxon>
        <taxon>Embryophyta</taxon>
        <taxon>Tracheophyta</taxon>
        <taxon>Spermatophyta</taxon>
        <taxon>Magnoliopsida</taxon>
        <taxon>eudicotyledons</taxon>
        <taxon>Gunneridae</taxon>
        <taxon>Pentapetalae</taxon>
        <taxon>rosids</taxon>
        <taxon>fabids</taxon>
        <taxon>Rosales</taxon>
        <taxon>Rosaceae</taxon>
        <taxon>Amygdaloideae</taxon>
        <taxon>Amygdaleae</taxon>
        <taxon>Prunus</taxon>
    </lineage>
</organism>
<feature type="coiled-coil region" evidence="1">
    <location>
        <begin position="108"/>
        <end position="135"/>
    </location>
</feature>
<evidence type="ECO:0000256" key="1">
    <source>
        <dbReference type="SAM" id="Coils"/>
    </source>
</evidence>
<name>A0A4Y1REC1_PRUDU</name>
<gene>
    <name evidence="2" type="ORF">Prudu_013237</name>
</gene>
<evidence type="ECO:0000313" key="2">
    <source>
        <dbReference type="EMBL" id="BBH02610.1"/>
    </source>
</evidence>
<dbReference type="EMBL" id="AP019301">
    <property type="protein sequence ID" value="BBH02610.1"/>
    <property type="molecule type" value="Genomic_DNA"/>
</dbReference>
<protein>
    <submittedName>
        <fullName evidence="2">Uncharacterized protein</fullName>
    </submittedName>
</protein>
<dbReference type="AlphaFoldDB" id="A0A4Y1REC1"/>
<proteinExistence type="predicted"/>
<feature type="non-terminal residue" evidence="2">
    <location>
        <position position="1"/>
    </location>
</feature>
<reference evidence="2" key="1">
    <citation type="journal article" date="2019" name="Science">
        <title>Mutation of a bHLH transcription factor allowed almond domestication.</title>
        <authorList>
            <person name="Sanchez-Perez R."/>
            <person name="Pavan S."/>
            <person name="Mazzeo R."/>
            <person name="Moldovan C."/>
            <person name="Aiese Cigliano R."/>
            <person name="Del Cueto J."/>
            <person name="Ricciardi F."/>
            <person name="Lotti C."/>
            <person name="Ricciardi L."/>
            <person name="Dicenta F."/>
            <person name="Lopez-Marques R.L."/>
            <person name="Lindberg Moller B."/>
        </authorList>
    </citation>
    <scope>NUCLEOTIDE SEQUENCE</scope>
</reference>
<accession>A0A4Y1REC1</accession>
<keyword evidence="1" id="KW-0175">Coiled coil</keyword>
<sequence length="150" mass="16527">VTRKRQIEGALDVTPLSKRPKRLNKDAAILIPGDEAEEEAEPVVPLINCIIGDAYMELPKLEQLLVKMVREQADLAFRLQAAANMEMCMKRALNATDLYRERDADQHAEENAAKIAELSSRLAEAEKALVSAEEARAAARGGHGSGWTDF</sequence>